<comment type="caution">
    <text evidence="8">The sequence shown here is derived from an EMBL/GenBank/DDBJ whole genome shotgun (WGS) entry which is preliminary data.</text>
</comment>
<dbReference type="OrthoDB" id="5293449at2"/>
<dbReference type="RefSeq" id="WP_094659852.1">
    <property type="nucleotide sequence ID" value="NZ_MWWR01000002.1"/>
</dbReference>
<evidence type="ECO:0000313" key="9">
    <source>
        <dbReference type="Proteomes" id="UP000216725"/>
    </source>
</evidence>
<dbReference type="InterPro" id="IPR012340">
    <property type="entry name" value="NA-bd_OB-fold"/>
</dbReference>
<dbReference type="GO" id="GO:0006310">
    <property type="term" value="P:DNA recombination"/>
    <property type="evidence" value="ECO:0007669"/>
    <property type="project" value="UniProtKB-UniRule"/>
</dbReference>
<dbReference type="SUPFAM" id="SSF47781">
    <property type="entry name" value="RuvA domain 2-like"/>
    <property type="match status" value="1"/>
</dbReference>
<organism evidence="8 9">
    <name type="scientific">Pseudoscardovia radai</name>
    <dbReference type="NCBI Taxonomy" id="987066"/>
    <lineage>
        <taxon>Bacteria</taxon>
        <taxon>Bacillati</taxon>
        <taxon>Actinomycetota</taxon>
        <taxon>Actinomycetes</taxon>
        <taxon>Bifidobacteriales</taxon>
        <taxon>Bifidobacteriaceae</taxon>
        <taxon>Pseudoscardovia</taxon>
    </lineage>
</organism>
<protein>
    <recommendedName>
        <fullName evidence="6">Holliday junction branch migration complex subunit RuvA</fullName>
    </recommendedName>
</protein>
<evidence type="ECO:0000259" key="7">
    <source>
        <dbReference type="SMART" id="SM00278"/>
    </source>
</evidence>
<comment type="domain">
    <text evidence="6">Has three domains with a flexible linker between the domains II and III and assumes an 'L' shape. Domain III is highly mobile and contacts RuvB.</text>
</comment>
<dbReference type="GO" id="GO:0005737">
    <property type="term" value="C:cytoplasm"/>
    <property type="evidence" value="ECO:0007669"/>
    <property type="project" value="UniProtKB-SubCell"/>
</dbReference>
<evidence type="ECO:0000256" key="4">
    <source>
        <dbReference type="ARBA" id="ARBA00023172"/>
    </source>
</evidence>
<dbReference type="GO" id="GO:0000400">
    <property type="term" value="F:four-way junction DNA binding"/>
    <property type="evidence" value="ECO:0007669"/>
    <property type="project" value="UniProtKB-UniRule"/>
</dbReference>
<dbReference type="InterPro" id="IPR010994">
    <property type="entry name" value="RuvA_2-like"/>
</dbReference>
<feature type="domain" description="Helix-hairpin-helix DNA-binding motif class 1" evidence="7">
    <location>
        <begin position="107"/>
        <end position="126"/>
    </location>
</feature>
<feature type="domain" description="Helix-hairpin-helix DNA-binding motif class 1" evidence="7">
    <location>
        <begin position="72"/>
        <end position="91"/>
    </location>
</feature>
<dbReference type="InterPro" id="IPR013849">
    <property type="entry name" value="DNA_helicase_Holl-junc_RuvA_I"/>
</dbReference>
<dbReference type="GO" id="GO:0009378">
    <property type="term" value="F:four-way junction helicase activity"/>
    <property type="evidence" value="ECO:0007669"/>
    <property type="project" value="InterPro"/>
</dbReference>
<evidence type="ECO:0000256" key="5">
    <source>
        <dbReference type="ARBA" id="ARBA00023204"/>
    </source>
</evidence>
<comment type="function">
    <text evidence="6">The RuvA-RuvB-RuvC complex processes Holliday junction (HJ) DNA during genetic recombination and DNA repair, while the RuvA-RuvB complex plays an important role in the rescue of blocked DNA replication forks via replication fork reversal (RFR). RuvA specifically binds to HJ cruciform DNA, conferring on it an open structure. The RuvB hexamer acts as an ATP-dependent pump, pulling dsDNA into and through the RuvAB complex. HJ branch migration allows RuvC to scan DNA until it finds its consensus sequence, where it cleaves and resolves the cruciform DNA.</text>
</comment>
<dbReference type="Pfam" id="PF01330">
    <property type="entry name" value="RuvA_N"/>
    <property type="match status" value="1"/>
</dbReference>
<dbReference type="GO" id="GO:0048476">
    <property type="term" value="C:Holliday junction resolvase complex"/>
    <property type="evidence" value="ECO:0007669"/>
    <property type="project" value="UniProtKB-UniRule"/>
</dbReference>
<dbReference type="AlphaFoldDB" id="A0A261F281"/>
<keyword evidence="8" id="KW-0347">Helicase</keyword>
<keyword evidence="8" id="KW-0547">Nucleotide-binding</keyword>
<comment type="subcellular location">
    <subcellularLocation>
        <location evidence="6">Cytoplasm</location>
    </subcellularLocation>
</comment>
<dbReference type="GO" id="GO:0005524">
    <property type="term" value="F:ATP binding"/>
    <property type="evidence" value="ECO:0007669"/>
    <property type="project" value="InterPro"/>
</dbReference>
<dbReference type="InterPro" id="IPR003583">
    <property type="entry name" value="Hlx-hairpin-Hlx_DNA-bd_motif"/>
</dbReference>
<evidence type="ECO:0000313" key="8">
    <source>
        <dbReference type="EMBL" id="OZG53224.1"/>
    </source>
</evidence>
<keyword evidence="8" id="KW-0378">Hydrolase</keyword>
<keyword evidence="4 6" id="KW-0233">DNA recombination</keyword>
<dbReference type="HAMAP" id="MF_00031">
    <property type="entry name" value="DNA_HJ_migration_RuvA"/>
    <property type="match status" value="1"/>
</dbReference>
<gene>
    <name evidence="6" type="primary">ruvA</name>
    <name evidence="8" type="ORF">PSRA_0031</name>
</gene>
<proteinExistence type="inferred from homology"/>
<comment type="caution">
    <text evidence="6">Lacks conserved residue(s) required for the propagation of feature annotation.</text>
</comment>
<keyword evidence="8" id="KW-0067">ATP-binding</keyword>
<dbReference type="SMART" id="SM00278">
    <property type="entry name" value="HhH1"/>
    <property type="match status" value="2"/>
</dbReference>
<evidence type="ECO:0000256" key="3">
    <source>
        <dbReference type="ARBA" id="ARBA00023125"/>
    </source>
</evidence>
<keyword evidence="5 6" id="KW-0234">DNA repair</keyword>
<keyword evidence="9" id="KW-1185">Reference proteome</keyword>
<evidence type="ECO:0000256" key="1">
    <source>
        <dbReference type="ARBA" id="ARBA00022490"/>
    </source>
</evidence>
<accession>A0A261F281</accession>
<dbReference type="SUPFAM" id="SSF50249">
    <property type="entry name" value="Nucleic acid-binding proteins"/>
    <property type="match status" value="1"/>
</dbReference>
<comment type="subunit">
    <text evidence="6">Homotetramer. Forms an RuvA(8)-RuvB(12)-Holliday junction (HJ) complex. HJ DNA is sandwiched between 2 RuvA tetramers; dsDNA enters through RuvA and exits via RuvB. An RuvB hexamer assembles on each DNA strand where it exits the tetramer. Each RuvB hexamer is contacted by two RuvA subunits (via domain III) on 2 adjacent RuvB subunits; this complex drives branch migration. In the full resolvosome a probable DNA-RuvA(4)-RuvB(12)-RuvC(2) complex forms which resolves the HJ.</text>
</comment>
<dbReference type="Gene3D" id="2.40.50.140">
    <property type="entry name" value="Nucleic acid-binding proteins"/>
    <property type="match status" value="1"/>
</dbReference>
<name>A0A261F281_9BIFI</name>
<feature type="region of interest" description="Domain III" evidence="6">
    <location>
        <begin position="154"/>
        <end position="210"/>
    </location>
</feature>
<keyword evidence="1 6" id="KW-0963">Cytoplasm</keyword>
<dbReference type="GO" id="GO:0006281">
    <property type="term" value="P:DNA repair"/>
    <property type="evidence" value="ECO:0007669"/>
    <property type="project" value="UniProtKB-UniRule"/>
</dbReference>
<dbReference type="Pfam" id="PF14520">
    <property type="entry name" value="HHH_5"/>
    <property type="match status" value="1"/>
</dbReference>
<evidence type="ECO:0000256" key="2">
    <source>
        <dbReference type="ARBA" id="ARBA00022763"/>
    </source>
</evidence>
<comment type="similarity">
    <text evidence="6">Belongs to the RuvA family.</text>
</comment>
<dbReference type="Proteomes" id="UP000216725">
    <property type="component" value="Unassembled WGS sequence"/>
</dbReference>
<sequence length="210" mass="21970">MIASLTGTVESVDADSTIIDVHGIGFLVRMPSSDLAKIHAGQEAHVLTSMTVSQDAISLYGFLSRSSLDLFHQLLKVSGIGPKVALGVLSAFTPTDFARIVRDHDTTALTKAQGLGKKGAQKIILELANKLVLDEDDASATSASAAEQNADPVVAQLVDAMVGMGKDASQARAAIEKAIETLGLSTPLPADRDTESAVLTLAFRSTDRRG</sequence>
<dbReference type="Gene3D" id="1.10.150.20">
    <property type="entry name" value="5' to 3' exonuclease, C-terminal subdomain"/>
    <property type="match status" value="1"/>
</dbReference>
<dbReference type="NCBIfam" id="TIGR00084">
    <property type="entry name" value="ruvA"/>
    <property type="match status" value="1"/>
</dbReference>
<dbReference type="EMBL" id="MWWR01000002">
    <property type="protein sequence ID" value="OZG53224.1"/>
    <property type="molecule type" value="Genomic_DNA"/>
</dbReference>
<dbReference type="InterPro" id="IPR000085">
    <property type="entry name" value="RuvA"/>
</dbReference>
<keyword evidence="3 6" id="KW-0238">DNA-binding</keyword>
<keyword evidence="2 6" id="KW-0227">DNA damage</keyword>
<reference evidence="8 9" key="1">
    <citation type="journal article" date="2017" name="BMC Genomics">
        <title>Comparative genomic and phylogenomic analyses of the Bifidobacteriaceae family.</title>
        <authorList>
            <person name="Lugli G.A."/>
            <person name="Milani C."/>
            <person name="Turroni F."/>
            <person name="Duranti S."/>
            <person name="Mancabelli L."/>
            <person name="Mangifesta M."/>
            <person name="Ferrario C."/>
            <person name="Modesto M."/>
            <person name="Mattarelli P."/>
            <person name="Jiri K."/>
            <person name="van Sinderen D."/>
            <person name="Ventura M."/>
        </authorList>
    </citation>
    <scope>NUCLEOTIDE SEQUENCE [LARGE SCALE GENOMIC DNA]</scope>
    <source>
        <strain evidence="8 9">DSM 24742</strain>
    </source>
</reference>
<evidence type="ECO:0000256" key="6">
    <source>
        <dbReference type="HAMAP-Rule" id="MF_00031"/>
    </source>
</evidence>